<dbReference type="Gene3D" id="1.10.472.10">
    <property type="entry name" value="Cyclin-like"/>
    <property type="match status" value="1"/>
</dbReference>
<reference evidence="2" key="2">
    <citation type="submission" date="2015-01" db="EMBL/GenBank/DDBJ databases">
        <title>Evolutionary Origins and Diversification of the Mycorrhizal Mutualists.</title>
        <authorList>
            <consortium name="DOE Joint Genome Institute"/>
            <consortium name="Mycorrhizal Genomics Consortium"/>
            <person name="Kohler A."/>
            <person name="Kuo A."/>
            <person name="Nagy L.G."/>
            <person name="Floudas D."/>
            <person name="Copeland A."/>
            <person name="Barry K.W."/>
            <person name="Cichocki N."/>
            <person name="Veneault-Fourrey C."/>
            <person name="LaButti K."/>
            <person name="Lindquist E.A."/>
            <person name="Lipzen A."/>
            <person name="Lundell T."/>
            <person name="Morin E."/>
            <person name="Murat C."/>
            <person name="Riley R."/>
            <person name="Ohm R."/>
            <person name="Sun H."/>
            <person name="Tunlid A."/>
            <person name="Henrissat B."/>
            <person name="Grigoriev I.V."/>
            <person name="Hibbett D.S."/>
            <person name="Martin F."/>
        </authorList>
    </citation>
    <scope>NUCLEOTIDE SEQUENCE [LARGE SCALE GENOMIC DNA]</scope>
    <source>
        <strain evidence="2">441</strain>
    </source>
</reference>
<dbReference type="OrthoDB" id="2654772at2759"/>
<reference evidence="1 2" key="1">
    <citation type="submission" date="2014-04" db="EMBL/GenBank/DDBJ databases">
        <authorList>
            <consortium name="DOE Joint Genome Institute"/>
            <person name="Kuo A."/>
            <person name="Kohler A."/>
            <person name="Costa M.D."/>
            <person name="Nagy L.G."/>
            <person name="Floudas D."/>
            <person name="Copeland A."/>
            <person name="Barry K.W."/>
            <person name="Cichocki N."/>
            <person name="Veneault-Fourrey C."/>
            <person name="LaButti K."/>
            <person name="Lindquist E.A."/>
            <person name="Lipzen A."/>
            <person name="Lundell T."/>
            <person name="Morin E."/>
            <person name="Murat C."/>
            <person name="Sun H."/>
            <person name="Tunlid A."/>
            <person name="Henrissat B."/>
            <person name="Grigoriev I.V."/>
            <person name="Hibbett D.S."/>
            <person name="Martin F."/>
            <person name="Nordberg H.P."/>
            <person name="Cantor M.N."/>
            <person name="Hua S.X."/>
        </authorList>
    </citation>
    <scope>NUCLEOTIDE SEQUENCE [LARGE SCALE GENOMIC DNA]</scope>
    <source>
        <strain evidence="1 2">441</strain>
    </source>
</reference>
<proteinExistence type="predicted"/>
<dbReference type="EMBL" id="KN833690">
    <property type="protein sequence ID" value="KIK29110.1"/>
    <property type="molecule type" value="Genomic_DNA"/>
</dbReference>
<organism evidence="1 2">
    <name type="scientific">Pisolithus microcarpus 441</name>
    <dbReference type="NCBI Taxonomy" id="765257"/>
    <lineage>
        <taxon>Eukaryota</taxon>
        <taxon>Fungi</taxon>
        <taxon>Dikarya</taxon>
        <taxon>Basidiomycota</taxon>
        <taxon>Agaricomycotina</taxon>
        <taxon>Agaricomycetes</taxon>
        <taxon>Agaricomycetidae</taxon>
        <taxon>Boletales</taxon>
        <taxon>Sclerodermatineae</taxon>
        <taxon>Pisolithaceae</taxon>
        <taxon>Pisolithus</taxon>
    </lineage>
</organism>
<dbReference type="HOGENOM" id="CLU_096890_0_0_1"/>
<evidence type="ECO:0008006" key="3">
    <source>
        <dbReference type="Google" id="ProtNLM"/>
    </source>
</evidence>
<accession>A0A0C9YVM5</accession>
<gene>
    <name evidence="1" type="ORF">PISMIDRAFT_517728</name>
</gene>
<dbReference type="CDD" id="cd20557">
    <property type="entry name" value="CYCLIN_ScPCL1-like"/>
    <property type="match status" value="1"/>
</dbReference>
<name>A0A0C9YVM5_9AGAM</name>
<protein>
    <recommendedName>
        <fullName evidence="3">Cyclin N-terminal domain-containing protein</fullName>
    </recommendedName>
</protein>
<sequence>MNSTVNLQHPIYISNKGLLGLCDHVVDRIVDAVEFARGDPQFRYCLPSHQLEYAPLRKFVMLLVKLLHTSVYSIATALAYVDRLKSTGRLVLDNATHERLILGALMLASEHSDDVPHGFSDRTDVSLPFSRREIVQLEFDFRDALDDNLDVSDDEMLVQLHSIFDAVMSCQHRHPPQMCPHEGYPRPTMAQYYPPHHYAAADRQKGFRNLWRRLRRISTSA</sequence>
<dbReference type="STRING" id="765257.A0A0C9YVM5"/>
<evidence type="ECO:0000313" key="2">
    <source>
        <dbReference type="Proteomes" id="UP000054018"/>
    </source>
</evidence>
<dbReference type="AlphaFoldDB" id="A0A0C9YVM5"/>
<evidence type="ECO:0000313" key="1">
    <source>
        <dbReference type="EMBL" id="KIK29110.1"/>
    </source>
</evidence>
<keyword evidence="2" id="KW-1185">Reference proteome</keyword>
<dbReference type="Proteomes" id="UP000054018">
    <property type="component" value="Unassembled WGS sequence"/>
</dbReference>